<name>A0A9J6HDD8_HAELO</name>
<dbReference type="OMA" id="VRCMPAP"/>
<evidence type="ECO:0000256" key="6">
    <source>
        <dbReference type="ARBA" id="ARBA00023180"/>
    </source>
</evidence>
<evidence type="ECO:0000256" key="3">
    <source>
        <dbReference type="ARBA" id="ARBA00022525"/>
    </source>
</evidence>
<dbReference type="SMART" id="SM00093">
    <property type="entry name" value="SERPIN"/>
    <property type="match status" value="1"/>
</dbReference>
<dbReference type="Gene3D" id="2.30.39.10">
    <property type="entry name" value="Alpha-1-antitrypsin, domain 1"/>
    <property type="match status" value="1"/>
</dbReference>
<dbReference type="GO" id="GO:0004867">
    <property type="term" value="F:serine-type endopeptidase inhibitor activity"/>
    <property type="evidence" value="ECO:0007669"/>
    <property type="project" value="UniProtKB-KW"/>
</dbReference>
<dbReference type="InterPro" id="IPR023796">
    <property type="entry name" value="Serpin_dom"/>
</dbReference>
<dbReference type="PANTHER" id="PTHR11461:SF211">
    <property type="entry name" value="GH10112P-RELATED"/>
    <property type="match status" value="1"/>
</dbReference>
<keyword evidence="3" id="KW-0964">Secreted</keyword>
<keyword evidence="6" id="KW-0325">Glycoprotein</keyword>
<dbReference type="AlphaFoldDB" id="A0A9J6HDD8"/>
<dbReference type="Proteomes" id="UP000821853">
    <property type="component" value="Unassembled WGS sequence"/>
</dbReference>
<evidence type="ECO:0000256" key="1">
    <source>
        <dbReference type="ARBA" id="ARBA00004613"/>
    </source>
</evidence>
<comment type="subcellular location">
    <subcellularLocation>
        <location evidence="1">Secreted</location>
    </subcellularLocation>
</comment>
<dbReference type="EMBL" id="JABSTR010003683">
    <property type="protein sequence ID" value="KAH9385009.1"/>
    <property type="molecule type" value="Genomic_DNA"/>
</dbReference>
<evidence type="ECO:0000313" key="9">
    <source>
        <dbReference type="EMBL" id="KAH9385009.1"/>
    </source>
</evidence>
<proteinExistence type="inferred from homology"/>
<dbReference type="Gene3D" id="3.30.497.10">
    <property type="entry name" value="Antithrombin, subunit I, domain 2"/>
    <property type="match status" value="1"/>
</dbReference>
<evidence type="ECO:0000259" key="8">
    <source>
        <dbReference type="SMART" id="SM00093"/>
    </source>
</evidence>
<dbReference type="InterPro" id="IPR000215">
    <property type="entry name" value="Serpin_fam"/>
</dbReference>
<evidence type="ECO:0000256" key="5">
    <source>
        <dbReference type="ARBA" id="ARBA00022900"/>
    </source>
</evidence>
<keyword evidence="4" id="KW-0646">Protease inhibitor</keyword>
<keyword evidence="10" id="KW-1185">Reference proteome</keyword>
<accession>A0A9J6HDD8</accession>
<dbReference type="InterPro" id="IPR023795">
    <property type="entry name" value="Serpin_CS"/>
</dbReference>
<evidence type="ECO:0000256" key="2">
    <source>
        <dbReference type="ARBA" id="ARBA00009500"/>
    </source>
</evidence>
<dbReference type="CDD" id="cd00172">
    <property type="entry name" value="serpin"/>
    <property type="match status" value="1"/>
</dbReference>
<reference evidence="9 10" key="1">
    <citation type="journal article" date="2020" name="Cell">
        <title>Large-Scale Comparative Analyses of Tick Genomes Elucidate Their Genetic Diversity and Vector Capacities.</title>
        <authorList>
            <consortium name="Tick Genome and Microbiome Consortium (TIGMIC)"/>
            <person name="Jia N."/>
            <person name="Wang J."/>
            <person name="Shi W."/>
            <person name="Du L."/>
            <person name="Sun Y."/>
            <person name="Zhan W."/>
            <person name="Jiang J.F."/>
            <person name="Wang Q."/>
            <person name="Zhang B."/>
            <person name="Ji P."/>
            <person name="Bell-Sakyi L."/>
            <person name="Cui X.M."/>
            <person name="Yuan T.T."/>
            <person name="Jiang B.G."/>
            <person name="Yang W.F."/>
            <person name="Lam T.T."/>
            <person name="Chang Q.C."/>
            <person name="Ding S.J."/>
            <person name="Wang X.J."/>
            <person name="Zhu J.G."/>
            <person name="Ruan X.D."/>
            <person name="Zhao L."/>
            <person name="Wei J.T."/>
            <person name="Ye R.Z."/>
            <person name="Que T.C."/>
            <person name="Du C.H."/>
            <person name="Zhou Y.H."/>
            <person name="Cheng J.X."/>
            <person name="Dai P.F."/>
            <person name="Guo W.B."/>
            <person name="Han X.H."/>
            <person name="Huang E.J."/>
            <person name="Li L.F."/>
            <person name="Wei W."/>
            <person name="Gao Y.C."/>
            <person name="Liu J.Z."/>
            <person name="Shao H.Z."/>
            <person name="Wang X."/>
            <person name="Wang C.C."/>
            <person name="Yang T.C."/>
            <person name="Huo Q.B."/>
            <person name="Li W."/>
            <person name="Chen H.Y."/>
            <person name="Chen S.E."/>
            <person name="Zhou L.G."/>
            <person name="Ni X.B."/>
            <person name="Tian J.H."/>
            <person name="Sheng Y."/>
            <person name="Liu T."/>
            <person name="Pan Y.S."/>
            <person name="Xia L.Y."/>
            <person name="Li J."/>
            <person name="Zhao F."/>
            <person name="Cao W.C."/>
        </authorList>
    </citation>
    <scope>NUCLEOTIDE SEQUENCE [LARGE SCALE GENOMIC DNA]</scope>
    <source>
        <strain evidence="9">HaeL-2018</strain>
    </source>
</reference>
<dbReference type="InterPro" id="IPR042178">
    <property type="entry name" value="Serpin_sf_1"/>
</dbReference>
<dbReference type="OrthoDB" id="6485996at2759"/>
<dbReference type="PROSITE" id="PS00284">
    <property type="entry name" value="SERPIN"/>
    <property type="match status" value="1"/>
</dbReference>
<evidence type="ECO:0000256" key="7">
    <source>
        <dbReference type="RuleBase" id="RU000411"/>
    </source>
</evidence>
<evidence type="ECO:0000313" key="10">
    <source>
        <dbReference type="Proteomes" id="UP000821853"/>
    </source>
</evidence>
<comment type="caution">
    <text evidence="9">The sequence shown here is derived from an EMBL/GenBank/DDBJ whole genome shotgun (WGS) entry which is preliminary data.</text>
</comment>
<sequence>MSNDFPTHLVRVSVPLTLSLPKGLRLHPAFDLTAAAHQCGEKSKIKDLLPPASLNAATALVIINAIYFKGLWRAQFDPKKTLRYDFKVDSKNTTKVDMMFQKNNYKMSQDADMGVTALEIPYRGGKTSMVVLLPDEIEGLAKLEERLTASTLAALLKDLRNRSGVMLYLPKFKLEETINLKNTLQSLGIKDLFAREADLSGVSEVGGLVVSEVFHKAFVEVNEEGTEAAAATAVVAVKMCAMVTVPCEFIVDHPFMFLIRSHDPEVILFMGSVRAL</sequence>
<keyword evidence="5" id="KW-0722">Serine protease inhibitor</keyword>
<comment type="similarity">
    <text evidence="2 7">Belongs to the serpin family.</text>
</comment>
<dbReference type="VEuPathDB" id="VectorBase:HLOH_043109"/>
<dbReference type="SUPFAM" id="SSF56574">
    <property type="entry name" value="Serpins"/>
    <property type="match status" value="1"/>
</dbReference>
<protein>
    <recommendedName>
        <fullName evidence="8">Serpin domain-containing protein</fullName>
    </recommendedName>
</protein>
<gene>
    <name evidence="9" type="ORF">HPB48_027045</name>
</gene>
<dbReference type="Pfam" id="PF00079">
    <property type="entry name" value="Serpin"/>
    <property type="match status" value="1"/>
</dbReference>
<feature type="domain" description="Serpin" evidence="8">
    <location>
        <begin position="3"/>
        <end position="276"/>
    </location>
</feature>
<dbReference type="InterPro" id="IPR036186">
    <property type="entry name" value="Serpin_sf"/>
</dbReference>
<dbReference type="InterPro" id="IPR042185">
    <property type="entry name" value="Serpin_sf_2"/>
</dbReference>
<dbReference type="GO" id="GO:0005615">
    <property type="term" value="C:extracellular space"/>
    <property type="evidence" value="ECO:0007669"/>
    <property type="project" value="InterPro"/>
</dbReference>
<dbReference type="PANTHER" id="PTHR11461">
    <property type="entry name" value="SERINE PROTEASE INHIBITOR, SERPIN"/>
    <property type="match status" value="1"/>
</dbReference>
<organism evidence="9 10">
    <name type="scientific">Haemaphysalis longicornis</name>
    <name type="common">Bush tick</name>
    <dbReference type="NCBI Taxonomy" id="44386"/>
    <lineage>
        <taxon>Eukaryota</taxon>
        <taxon>Metazoa</taxon>
        <taxon>Ecdysozoa</taxon>
        <taxon>Arthropoda</taxon>
        <taxon>Chelicerata</taxon>
        <taxon>Arachnida</taxon>
        <taxon>Acari</taxon>
        <taxon>Parasitiformes</taxon>
        <taxon>Ixodida</taxon>
        <taxon>Ixodoidea</taxon>
        <taxon>Ixodidae</taxon>
        <taxon>Haemaphysalinae</taxon>
        <taxon>Haemaphysalis</taxon>
    </lineage>
</organism>
<evidence type="ECO:0000256" key="4">
    <source>
        <dbReference type="ARBA" id="ARBA00022690"/>
    </source>
</evidence>